<dbReference type="InterPro" id="IPR041679">
    <property type="entry name" value="DNA2/NAM7-like_C"/>
</dbReference>
<keyword evidence="5" id="KW-0547">Nucleotide-binding</keyword>
<name>A0AAD8ZCH5_9TELE</name>
<dbReference type="GO" id="GO:0003724">
    <property type="term" value="F:RNA helicase activity"/>
    <property type="evidence" value="ECO:0007669"/>
    <property type="project" value="UniProtKB-EC"/>
</dbReference>
<feature type="domain" description="DNA2/NAM7 helicase-like C-terminal" evidence="11">
    <location>
        <begin position="366"/>
        <end position="427"/>
    </location>
</feature>
<dbReference type="InterPro" id="IPR049080">
    <property type="entry name" value="MOV-10-like_beta-barrel"/>
</dbReference>
<evidence type="ECO:0000256" key="2">
    <source>
        <dbReference type="ARBA" id="ARBA00005601"/>
    </source>
</evidence>
<dbReference type="EC" id="3.6.4.13" evidence="3"/>
<dbReference type="EMBL" id="JAROKS010000015">
    <property type="protein sequence ID" value="KAK1796461.1"/>
    <property type="molecule type" value="Genomic_DNA"/>
</dbReference>
<organism evidence="13 14">
    <name type="scientific">Electrophorus voltai</name>
    <dbReference type="NCBI Taxonomy" id="2609070"/>
    <lineage>
        <taxon>Eukaryota</taxon>
        <taxon>Metazoa</taxon>
        <taxon>Chordata</taxon>
        <taxon>Craniata</taxon>
        <taxon>Vertebrata</taxon>
        <taxon>Euteleostomi</taxon>
        <taxon>Actinopterygii</taxon>
        <taxon>Neopterygii</taxon>
        <taxon>Teleostei</taxon>
        <taxon>Ostariophysi</taxon>
        <taxon>Gymnotiformes</taxon>
        <taxon>Gymnotoidei</taxon>
        <taxon>Gymnotidae</taxon>
        <taxon>Electrophorus</taxon>
    </lineage>
</organism>
<dbReference type="InterPro" id="IPR041677">
    <property type="entry name" value="DNA2/NAM7_AAA_11"/>
</dbReference>
<evidence type="ECO:0000256" key="3">
    <source>
        <dbReference type="ARBA" id="ARBA00012552"/>
    </source>
</evidence>
<feature type="domain" description="DNA2/NAM7 helicase helicase" evidence="10">
    <location>
        <begin position="192"/>
        <end position="274"/>
    </location>
</feature>
<evidence type="ECO:0000256" key="1">
    <source>
        <dbReference type="ARBA" id="ARBA00004496"/>
    </source>
</evidence>
<evidence type="ECO:0000259" key="10">
    <source>
        <dbReference type="Pfam" id="PF13086"/>
    </source>
</evidence>
<protein>
    <recommendedName>
        <fullName evidence="3">RNA helicase</fullName>
        <ecNumber evidence="3">3.6.4.13</ecNumber>
    </recommendedName>
</protein>
<accession>A0AAD8ZCH5</accession>
<feature type="non-terminal residue" evidence="13">
    <location>
        <position position="478"/>
    </location>
</feature>
<sequence>MELGPESPYRPRQDGQYRPEDRVLCVAHVLKQVVKLKEYSYPACLKALAKYQLADTEKFSPAAKLQLLRVLGVAENRPSVLQGDHLNVCMSEDKAQPVTMYKGYVHRVELESVKLGFTKKLVQSFISNMMFDVEFSINRFPLRHQHRAVELVTQHRLANVLFPSDNGVKHTVPPPLRCSHTHTQMFNQDVESNPEQNAAVRHILCGTSKPAPYLIFGPPGTGKTVTLVEAIKQATTLSLSLIYMCVNKSVAGAHVLACAPSNSACDLLCERLLGYVDARQLRHLYASSRDHCTICSNWDESQDGFILPSKEILMDYTVIVVTLITAGRSHPAILKVPNEFFCDSELHVFAEQMKREALCQWEYLPKRVGSAEEFQGQEKTVIMVSTVRNSMSYIKLQQDFNIGFLTNEKRFNVAMTRAKALLIVVGNPVILNKNPTWPRFIGYCEQEQGYTGFDYKDAEREEDVVSRLASLKIHTAAD</sequence>
<dbReference type="Pfam" id="PF13087">
    <property type="entry name" value="AAA_12"/>
    <property type="match status" value="1"/>
</dbReference>
<evidence type="ECO:0000256" key="5">
    <source>
        <dbReference type="ARBA" id="ARBA00022741"/>
    </source>
</evidence>
<dbReference type="GO" id="GO:0016787">
    <property type="term" value="F:hydrolase activity"/>
    <property type="evidence" value="ECO:0007669"/>
    <property type="project" value="UniProtKB-KW"/>
</dbReference>
<keyword evidence="8" id="KW-0067">ATP-binding</keyword>
<evidence type="ECO:0000256" key="6">
    <source>
        <dbReference type="ARBA" id="ARBA00022801"/>
    </source>
</evidence>
<dbReference type="PANTHER" id="PTHR45418">
    <property type="entry name" value="CANCER/TESTIS ANTIGEN 55"/>
    <property type="match status" value="1"/>
</dbReference>
<dbReference type="InterPro" id="IPR027417">
    <property type="entry name" value="P-loop_NTPase"/>
</dbReference>
<reference evidence="13" key="1">
    <citation type="submission" date="2023-03" db="EMBL/GenBank/DDBJ databases">
        <title>Electrophorus voltai genome.</title>
        <authorList>
            <person name="Bian C."/>
        </authorList>
    </citation>
    <scope>NUCLEOTIDE SEQUENCE</scope>
    <source>
        <strain evidence="13">CB-2022</strain>
        <tissue evidence="13">Muscle</tissue>
    </source>
</reference>
<dbReference type="PANTHER" id="PTHR45418:SF1">
    <property type="entry name" value="CANCER_TESTIS ANTIGEN 55"/>
    <property type="match status" value="1"/>
</dbReference>
<keyword evidence="14" id="KW-1185">Reference proteome</keyword>
<evidence type="ECO:0000256" key="9">
    <source>
        <dbReference type="ARBA" id="ARBA00047984"/>
    </source>
</evidence>
<evidence type="ECO:0000256" key="8">
    <source>
        <dbReference type="ARBA" id="ARBA00022840"/>
    </source>
</evidence>
<evidence type="ECO:0000256" key="4">
    <source>
        <dbReference type="ARBA" id="ARBA00022490"/>
    </source>
</evidence>
<dbReference type="SUPFAM" id="SSF52540">
    <property type="entry name" value="P-loop containing nucleoside triphosphate hydrolases"/>
    <property type="match status" value="1"/>
</dbReference>
<feature type="domain" description="Helicase MOV-10-like beta-barrel" evidence="12">
    <location>
        <begin position="63"/>
        <end position="135"/>
    </location>
</feature>
<evidence type="ECO:0000313" key="13">
    <source>
        <dbReference type="EMBL" id="KAK1796461.1"/>
    </source>
</evidence>
<comment type="similarity">
    <text evidence="2">Belongs to the DNA2/NAM7 helicase family. SDE3 subfamily.</text>
</comment>
<keyword evidence="4" id="KW-0963">Cytoplasm</keyword>
<gene>
    <name evidence="13" type="ORF">P4O66_009518</name>
</gene>
<dbReference type="Pfam" id="PF13086">
    <property type="entry name" value="AAA_11"/>
    <property type="match status" value="1"/>
</dbReference>
<comment type="subcellular location">
    <subcellularLocation>
        <location evidence="1">Cytoplasm</location>
    </subcellularLocation>
</comment>
<dbReference type="AlphaFoldDB" id="A0AAD8ZCH5"/>
<dbReference type="GO" id="GO:0005737">
    <property type="term" value="C:cytoplasm"/>
    <property type="evidence" value="ECO:0007669"/>
    <property type="project" value="UniProtKB-SubCell"/>
</dbReference>
<dbReference type="Gene3D" id="3.40.50.300">
    <property type="entry name" value="P-loop containing nucleotide triphosphate hydrolases"/>
    <property type="match status" value="2"/>
</dbReference>
<evidence type="ECO:0000313" key="14">
    <source>
        <dbReference type="Proteomes" id="UP001239994"/>
    </source>
</evidence>
<evidence type="ECO:0000259" key="12">
    <source>
        <dbReference type="Pfam" id="PF21634"/>
    </source>
</evidence>
<dbReference type="InterPro" id="IPR047187">
    <property type="entry name" value="SF1_C_Upf1"/>
</dbReference>
<evidence type="ECO:0000256" key="7">
    <source>
        <dbReference type="ARBA" id="ARBA00022806"/>
    </source>
</evidence>
<evidence type="ECO:0000259" key="11">
    <source>
        <dbReference type="Pfam" id="PF13087"/>
    </source>
</evidence>
<keyword evidence="7" id="KW-0347">Helicase</keyword>
<dbReference type="GO" id="GO:0005524">
    <property type="term" value="F:ATP binding"/>
    <property type="evidence" value="ECO:0007669"/>
    <property type="project" value="UniProtKB-KW"/>
</dbReference>
<proteinExistence type="inferred from homology"/>
<dbReference type="Proteomes" id="UP001239994">
    <property type="component" value="Unassembled WGS sequence"/>
</dbReference>
<comment type="catalytic activity">
    <reaction evidence="9">
        <text>ATP + H2O = ADP + phosphate + H(+)</text>
        <dbReference type="Rhea" id="RHEA:13065"/>
        <dbReference type="ChEBI" id="CHEBI:15377"/>
        <dbReference type="ChEBI" id="CHEBI:15378"/>
        <dbReference type="ChEBI" id="CHEBI:30616"/>
        <dbReference type="ChEBI" id="CHEBI:43474"/>
        <dbReference type="ChEBI" id="CHEBI:456216"/>
        <dbReference type="EC" id="3.6.4.13"/>
    </reaction>
</comment>
<dbReference type="Pfam" id="PF21634">
    <property type="entry name" value="MOV-10_beta-barrel"/>
    <property type="match status" value="1"/>
</dbReference>
<comment type="caution">
    <text evidence="13">The sequence shown here is derived from an EMBL/GenBank/DDBJ whole genome shotgun (WGS) entry which is preliminary data.</text>
</comment>
<keyword evidence="6" id="KW-0378">Hydrolase</keyword>
<dbReference type="CDD" id="cd18808">
    <property type="entry name" value="SF1_C_Upf1"/>
    <property type="match status" value="1"/>
</dbReference>